<keyword evidence="6" id="KW-0474">Menaquinone biosynthesis</keyword>
<keyword evidence="1 6" id="KW-0808">Transferase</keyword>
<feature type="domain" description="Thiamine pyrophosphate enzyme N-terminal TPP-binding" evidence="9">
    <location>
        <begin position="8"/>
        <end position="119"/>
    </location>
</feature>
<evidence type="ECO:0000256" key="5">
    <source>
        <dbReference type="ARBA" id="ARBA00023211"/>
    </source>
</evidence>
<evidence type="ECO:0000259" key="8">
    <source>
        <dbReference type="Pfam" id="PF02775"/>
    </source>
</evidence>
<accession>A0ABP8KQ65</accession>
<comment type="pathway">
    <text evidence="6">Quinol/quinone metabolism; menaquinone biosynthesis.</text>
</comment>
<comment type="function">
    <text evidence="6">Catalyzes the thiamine diphosphate-dependent decarboxylation of 2-oxoglutarate and the subsequent addition of the resulting succinic semialdehyde-thiamine pyrophosphate anion to isochorismate to yield 2-succinyl-5-enolpyruvyl-6-hydroxy-3-cyclohexene-1-carboxylate (SEPHCHC).</text>
</comment>
<dbReference type="RefSeq" id="WP_345208230.1">
    <property type="nucleotide sequence ID" value="NZ_BAABGM010000025.1"/>
</dbReference>
<dbReference type="PIRSF" id="PIRSF004983">
    <property type="entry name" value="MenD"/>
    <property type="match status" value="1"/>
</dbReference>
<keyword evidence="4 6" id="KW-0786">Thiamine pyrophosphate</keyword>
<dbReference type="CDD" id="cd07037">
    <property type="entry name" value="TPP_PYR_MenD"/>
    <property type="match status" value="1"/>
</dbReference>
<keyword evidence="2 6" id="KW-0479">Metal-binding</keyword>
<dbReference type="PANTHER" id="PTHR42916:SF1">
    <property type="entry name" value="PROTEIN PHYLLO, CHLOROPLASTIC"/>
    <property type="match status" value="1"/>
</dbReference>
<keyword evidence="3 6" id="KW-0460">Magnesium</keyword>
<dbReference type="Pfam" id="PF02776">
    <property type="entry name" value="TPP_enzyme_N"/>
    <property type="match status" value="1"/>
</dbReference>
<reference evidence="11" key="1">
    <citation type="journal article" date="2019" name="Int. J. Syst. Evol. Microbiol.">
        <title>The Global Catalogue of Microorganisms (GCM) 10K type strain sequencing project: providing services to taxonomists for standard genome sequencing and annotation.</title>
        <authorList>
            <consortium name="The Broad Institute Genomics Platform"/>
            <consortium name="The Broad Institute Genome Sequencing Center for Infectious Disease"/>
            <person name="Wu L."/>
            <person name="Ma J."/>
        </authorList>
    </citation>
    <scope>NUCLEOTIDE SEQUENCE [LARGE SCALE GENOMIC DNA]</scope>
    <source>
        <strain evidence="11">JCM 17809</strain>
    </source>
</reference>
<evidence type="ECO:0000256" key="3">
    <source>
        <dbReference type="ARBA" id="ARBA00022842"/>
    </source>
</evidence>
<evidence type="ECO:0000313" key="11">
    <source>
        <dbReference type="Proteomes" id="UP001500945"/>
    </source>
</evidence>
<comment type="cofactor">
    <cofactor evidence="6">
        <name>thiamine diphosphate</name>
        <dbReference type="ChEBI" id="CHEBI:58937"/>
    </cofactor>
    <text evidence="6">Binds 1 thiamine pyrophosphate per subunit.</text>
</comment>
<comment type="cofactor">
    <cofactor evidence="6">
        <name>Mg(2+)</name>
        <dbReference type="ChEBI" id="CHEBI:18420"/>
    </cofactor>
    <cofactor evidence="6">
        <name>Mn(2+)</name>
        <dbReference type="ChEBI" id="CHEBI:29035"/>
    </cofactor>
</comment>
<evidence type="ECO:0000259" key="9">
    <source>
        <dbReference type="Pfam" id="PF02776"/>
    </source>
</evidence>
<evidence type="ECO:0000313" key="10">
    <source>
        <dbReference type="EMBL" id="GAA4412452.1"/>
    </source>
</evidence>
<dbReference type="HAMAP" id="MF_01659">
    <property type="entry name" value="MenD"/>
    <property type="match status" value="1"/>
</dbReference>
<name>A0ABP8KQ65_9MICO</name>
<dbReference type="InterPro" id="IPR004433">
    <property type="entry name" value="MenaQ_synth_MenD"/>
</dbReference>
<organism evidence="10 11">
    <name type="scientific">Fodinibacter luteus</name>
    <dbReference type="NCBI Taxonomy" id="552064"/>
    <lineage>
        <taxon>Bacteria</taxon>
        <taxon>Bacillati</taxon>
        <taxon>Actinomycetota</taxon>
        <taxon>Actinomycetes</taxon>
        <taxon>Micrococcales</taxon>
        <taxon>Intrasporangiaceae</taxon>
        <taxon>Fodinibacter (ex Wang et al. 2009)</taxon>
    </lineage>
</organism>
<comment type="subunit">
    <text evidence="6">Homodimer.</text>
</comment>
<gene>
    <name evidence="6 10" type="primary">menD</name>
    <name evidence="10" type="ORF">GCM10023168_34270</name>
</gene>
<dbReference type="EMBL" id="BAABGM010000025">
    <property type="protein sequence ID" value="GAA4412452.1"/>
    <property type="molecule type" value="Genomic_DNA"/>
</dbReference>
<dbReference type="Proteomes" id="UP001500945">
    <property type="component" value="Unassembled WGS sequence"/>
</dbReference>
<sequence length="592" mass="60724">MTPSSALAVVLVDELVRNGVRDVVLCPGSRSAPLAYAVLDAERSRRIRLHVRVDERSAGFLALGLALASGSPVAVVTTSGTAVANLHPAVLEAHHAGVPLLVVSADRPHELRGTGANQTTAQPGLFGSAVRWSADLPAPVIRPGLPPFWRSTVCRAVAAALGTVGTAGSPGALPGPVHLNVSLREPLVPDAVASRWPDSLDGRPDDAPWVSVTARAAQPAGPDLPALERTLVVVGRTRDPRVAERAVAWAAERGHPVVAEPFGPRSVRSAALPHGPLVLTATDWVERHLPDRVLVVGRVTLSRAVAALLRRPGVRVEVVSEGGPWPDPSHVAAAVHPPSVLASASGGVADHGPAVPSSTAADPRGSASHLGAWAQGWRRAGQALADAVAAEPFPWPSGLAVGGAVAASLPPDALLVLGSSNPVRDLDLAAPGPVAGDALANRGLAGIDGMVSTAVGAALAAPGRPAYALVGDLTFLHDANGLLVGPDEPTPDLTVVVVNDDGGGIFTTLEPGAPERAADFERVFGTPTGTDLAALCRAHGIRHDRADDRDEFAAALAARPAGIRVVEVRVDRASHRRAHAELRALAARTLLD</sequence>
<dbReference type="PANTHER" id="PTHR42916">
    <property type="entry name" value="2-SUCCINYL-5-ENOLPYRUVYL-6-HYDROXY-3-CYCLOHEXENE-1-CARBOXYLATE SYNTHASE"/>
    <property type="match status" value="1"/>
</dbReference>
<dbReference type="Pfam" id="PF02775">
    <property type="entry name" value="TPP_enzyme_C"/>
    <property type="match status" value="1"/>
</dbReference>
<protein>
    <recommendedName>
        <fullName evidence="6">2-succinyl-5-enolpyruvyl-6-hydroxy-3-cyclohexene-1-carboxylate synthase</fullName>
        <shortName evidence="6">SEPHCHC synthase</shortName>
        <ecNumber evidence="6">2.2.1.9</ecNumber>
    </recommendedName>
    <alternativeName>
        <fullName evidence="6">Menaquinone biosynthesis protein MenD</fullName>
    </alternativeName>
</protein>
<dbReference type="NCBIfam" id="TIGR00173">
    <property type="entry name" value="menD"/>
    <property type="match status" value="1"/>
</dbReference>
<comment type="similarity">
    <text evidence="6">Belongs to the TPP enzyme family. MenD subfamily.</text>
</comment>
<dbReference type="InterPro" id="IPR012001">
    <property type="entry name" value="Thiamin_PyroP_enz_TPP-bd_dom"/>
</dbReference>
<comment type="pathway">
    <text evidence="6">Quinol/quinone metabolism; 1,4-dihydroxy-2-naphthoate biosynthesis; 1,4-dihydroxy-2-naphthoate from chorismate: step 2/7.</text>
</comment>
<dbReference type="InterPro" id="IPR029061">
    <property type="entry name" value="THDP-binding"/>
</dbReference>
<comment type="caution">
    <text evidence="10">The sequence shown here is derived from an EMBL/GenBank/DDBJ whole genome shotgun (WGS) entry which is preliminary data.</text>
</comment>
<feature type="region of interest" description="Disordered" evidence="7">
    <location>
        <begin position="342"/>
        <end position="368"/>
    </location>
</feature>
<evidence type="ECO:0000256" key="2">
    <source>
        <dbReference type="ARBA" id="ARBA00022723"/>
    </source>
</evidence>
<dbReference type="Gene3D" id="3.40.50.970">
    <property type="match status" value="2"/>
</dbReference>
<keyword evidence="5 6" id="KW-0464">Manganese</keyword>
<feature type="domain" description="Thiamine pyrophosphate enzyme TPP-binding" evidence="8">
    <location>
        <begin position="443"/>
        <end position="558"/>
    </location>
</feature>
<evidence type="ECO:0000256" key="4">
    <source>
        <dbReference type="ARBA" id="ARBA00023052"/>
    </source>
</evidence>
<evidence type="ECO:0000256" key="6">
    <source>
        <dbReference type="HAMAP-Rule" id="MF_01659"/>
    </source>
</evidence>
<proteinExistence type="inferred from homology"/>
<dbReference type="Gene3D" id="3.40.50.1220">
    <property type="entry name" value="TPP-binding domain"/>
    <property type="match status" value="1"/>
</dbReference>
<comment type="catalytic activity">
    <reaction evidence="6">
        <text>isochorismate + 2-oxoglutarate + H(+) = 5-enolpyruvoyl-6-hydroxy-2-succinyl-cyclohex-3-ene-1-carboxylate + CO2</text>
        <dbReference type="Rhea" id="RHEA:25593"/>
        <dbReference type="ChEBI" id="CHEBI:15378"/>
        <dbReference type="ChEBI" id="CHEBI:16526"/>
        <dbReference type="ChEBI" id="CHEBI:16810"/>
        <dbReference type="ChEBI" id="CHEBI:29780"/>
        <dbReference type="ChEBI" id="CHEBI:58818"/>
        <dbReference type="EC" id="2.2.1.9"/>
    </reaction>
</comment>
<dbReference type="CDD" id="cd02009">
    <property type="entry name" value="TPP_SHCHC_synthase"/>
    <property type="match status" value="1"/>
</dbReference>
<keyword evidence="11" id="KW-1185">Reference proteome</keyword>
<evidence type="ECO:0000256" key="7">
    <source>
        <dbReference type="SAM" id="MobiDB-lite"/>
    </source>
</evidence>
<evidence type="ECO:0000256" key="1">
    <source>
        <dbReference type="ARBA" id="ARBA00022679"/>
    </source>
</evidence>
<dbReference type="EC" id="2.2.1.9" evidence="6"/>
<dbReference type="SUPFAM" id="SSF52518">
    <property type="entry name" value="Thiamin diphosphate-binding fold (THDP-binding)"/>
    <property type="match status" value="2"/>
</dbReference>
<dbReference type="InterPro" id="IPR011766">
    <property type="entry name" value="TPP_enzyme_TPP-bd"/>
</dbReference>